<keyword evidence="4" id="KW-1185">Reference proteome</keyword>
<accession>A0ABW0KAS8</accession>
<feature type="chain" id="PRO_5047343097" evidence="1">
    <location>
        <begin position="26"/>
        <end position="451"/>
    </location>
</feature>
<dbReference type="RefSeq" id="WP_270884891.1">
    <property type="nucleotide sequence ID" value="NZ_JAQFVF010000080.1"/>
</dbReference>
<evidence type="ECO:0000313" key="3">
    <source>
        <dbReference type="EMBL" id="MFC5449902.1"/>
    </source>
</evidence>
<dbReference type="Proteomes" id="UP001596044">
    <property type="component" value="Unassembled WGS sequence"/>
</dbReference>
<gene>
    <name evidence="3" type="ORF">ACFPOG_16755</name>
</gene>
<dbReference type="InterPro" id="IPR025453">
    <property type="entry name" value="DUF4309"/>
</dbReference>
<proteinExistence type="predicted"/>
<dbReference type="PROSITE" id="PS51272">
    <property type="entry name" value="SLH"/>
    <property type="match status" value="2"/>
</dbReference>
<protein>
    <submittedName>
        <fullName evidence="3">S-layer homology domain-containing protein</fullName>
    </submittedName>
</protein>
<feature type="domain" description="SLH" evidence="2">
    <location>
        <begin position="91"/>
        <end position="154"/>
    </location>
</feature>
<organism evidence="3 4">
    <name type="scientific">Paenibacillus aestuarii</name>
    <dbReference type="NCBI Taxonomy" id="516965"/>
    <lineage>
        <taxon>Bacteria</taxon>
        <taxon>Bacillati</taxon>
        <taxon>Bacillota</taxon>
        <taxon>Bacilli</taxon>
        <taxon>Bacillales</taxon>
        <taxon>Paenibacillaceae</taxon>
        <taxon>Paenibacillus</taxon>
    </lineage>
</organism>
<dbReference type="InterPro" id="IPR001119">
    <property type="entry name" value="SLH_dom"/>
</dbReference>
<keyword evidence="1" id="KW-0732">Signal</keyword>
<dbReference type="PANTHER" id="PTHR43308:SF5">
    <property type="entry name" value="S-LAYER PROTEIN _ PEPTIDOGLYCAN ENDO-BETA-N-ACETYLGLUCOSAMINIDASE"/>
    <property type="match status" value="1"/>
</dbReference>
<dbReference type="EMBL" id="JBHSMJ010000022">
    <property type="protein sequence ID" value="MFC5449902.1"/>
    <property type="molecule type" value="Genomic_DNA"/>
</dbReference>
<evidence type="ECO:0000259" key="2">
    <source>
        <dbReference type="PROSITE" id="PS51272"/>
    </source>
</evidence>
<name>A0ABW0KAS8_9BACL</name>
<feature type="signal peptide" evidence="1">
    <location>
        <begin position="1"/>
        <end position="25"/>
    </location>
</feature>
<reference evidence="4" key="1">
    <citation type="journal article" date="2019" name="Int. J. Syst. Evol. Microbiol.">
        <title>The Global Catalogue of Microorganisms (GCM) 10K type strain sequencing project: providing services to taxonomists for standard genome sequencing and annotation.</title>
        <authorList>
            <consortium name="The Broad Institute Genomics Platform"/>
            <consortium name="The Broad Institute Genome Sequencing Center for Infectious Disease"/>
            <person name="Wu L."/>
            <person name="Ma J."/>
        </authorList>
    </citation>
    <scope>NUCLEOTIDE SEQUENCE [LARGE SCALE GENOMIC DNA]</scope>
    <source>
        <strain evidence="4">KACC 11904</strain>
    </source>
</reference>
<sequence>MKHLKLIKAAVLSTFILASAPHAFAASTDGFINGEKYQTNEQGQQVNTAGGIIGDRKEVNNSGQYVNTSGGIIGDRKEVNDSGQYVNTAGGKKIDLDDIAGHWAEKYIKELIAKGILEGDENHHFKPENHVTREEFSVMVARMFNLKNTSTTQDFKDVPPTRWSFNFVEATKAYFDSYVDINGGLDFLPAQGAKREDVTVTLVKILKKETPSLQLLDAVSADQLLHTQFTDADSISAALRPYVATAVQNKIIQGDGQGHFNPQNTLSRAEAATLLDRLQNAGVVVDPGTVSGDPDHAAMLMQIKQLANQGKVPGSEFVVGTTLIDEVHQKWGIADTRNQEGEYSESYSRGMGSGSFTFVVGTGEVLSEIRAFGSTVDPLRDITKLTVSEIKQTWGNPDQTKQNDNKETLVYNMGDFQLKIIVATPDQVNTDPYVDYISIYSPKSDVPMGAR</sequence>
<comment type="caution">
    <text evidence="3">The sequence shown here is derived from an EMBL/GenBank/DDBJ whole genome shotgun (WGS) entry which is preliminary data.</text>
</comment>
<evidence type="ECO:0000256" key="1">
    <source>
        <dbReference type="SAM" id="SignalP"/>
    </source>
</evidence>
<dbReference type="Pfam" id="PF00395">
    <property type="entry name" value="SLH"/>
    <property type="match status" value="2"/>
</dbReference>
<evidence type="ECO:0000313" key="4">
    <source>
        <dbReference type="Proteomes" id="UP001596044"/>
    </source>
</evidence>
<dbReference type="Pfam" id="PF14172">
    <property type="entry name" value="DUF4309"/>
    <property type="match status" value="1"/>
</dbReference>
<dbReference type="PANTHER" id="PTHR43308">
    <property type="entry name" value="OUTER MEMBRANE PROTEIN ALPHA-RELATED"/>
    <property type="match status" value="1"/>
</dbReference>
<dbReference type="InterPro" id="IPR051465">
    <property type="entry name" value="Cell_Envelope_Struct_Comp"/>
</dbReference>
<feature type="domain" description="SLH" evidence="2">
    <location>
        <begin position="226"/>
        <end position="289"/>
    </location>
</feature>